<keyword evidence="1" id="KW-1133">Transmembrane helix</keyword>
<evidence type="ECO:0000313" key="3">
    <source>
        <dbReference type="Proteomes" id="UP000283634"/>
    </source>
</evidence>
<reference evidence="2 3" key="1">
    <citation type="journal article" date="2018" name="BMC Genomics">
        <title>Genomic comparison of Trypanosoma conorhini and Trypanosoma rangeli to Trypanosoma cruzi strains of high and low virulence.</title>
        <authorList>
            <person name="Bradwell K.R."/>
            <person name="Koparde V.N."/>
            <person name="Matveyev A.V."/>
            <person name="Serrano M.G."/>
            <person name="Alves J.M."/>
            <person name="Parikh H."/>
            <person name="Huang B."/>
            <person name="Lee V."/>
            <person name="Espinosa-Alvarez O."/>
            <person name="Ortiz P.A."/>
            <person name="Costa-Martins A.G."/>
            <person name="Teixeira M.M."/>
            <person name="Buck G.A."/>
        </authorList>
    </citation>
    <scope>NUCLEOTIDE SEQUENCE [LARGE SCALE GENOMIC DNA]</scope>
    <source>
        <strain evidence="2 3">AM80</strain>
    </source>
</reference>
<dbReference type="Proteomes" id="UP000283634">
    <property type="component" value="Unassembled WGS sequence"/>
</dbReference>
<dbReference type="EMBL" id="MKGL01000056">
    <property type="protein sequence ID" value="RNF08960.1"/>
    <property type="molecule type" value="Genomic_DNA"/>
</dbReference>
<name>A0A3R7KSS1_TRYRA</name>
<keyword evidence="1" id="KW-0812">Transmembrane</keyword>
<feature type="transmembrane region" description="Helical" evidence="1">
    <location>
        <begin position="125"/>
        <end position="151"/>
    </location>
</feature>
<sequence>MASRYAHGSWRCISMRELEEHMEYFSEPPFLSWQVFTVRCPAQVKQMQLVLEHYLLRAIVSLMIILSIMVMDIVSILMVMTSLFGLVLPSETYVILLLFCYLAIAAGIVLEFVAALDNRLQQPFFMFYVGTGVPAFVAHLAQCCINSLLVLSVSMFRLNSVQR</sequence>
<dbReference type="RefSeq" id="XP_029240703.1">
    <property type="nucleotide sequence ID" value="XM_029379372.1"/>
</dbReference>
<gene>
    <name evidence="2" type="ORF">TraAM80_02367</name>
</gene>
<proteinExistence type="predicted"/>
<feature type="transmembrane region" description="Helical" evidence="1">
    <location>
        <begin position="93"/>
        <end position="113"/>
    </location>
</feature>
<dbReference type="AlphaFoldDB" id="A0A3R7KSS1"/>
<dbReference type="OrthoDB" id="243913at2759"/>
<protein>
    <submittedName>
        <fullName evidence="2">Uncharacterized protein</fullName>
    </submittedName>
</protein>
<evidence type="ECO:0000313" key="2">
    <source>
        <dbReference type="EMBL" id="RNF08960.1"/>
    </source>
</evidence>
<feature type="transmembrane region" description="Helical" evidence="1">
    <location>
        <begin position="54"/>
        <end position="87"/>
    </location>
</feature>
<comment type="caution">
    <text evidence="2">The sequence shown here is derived from an EMBL/GenBank/DDBJ whole genome shotgun (WGS) entry which is preliminary data.</text>
</comment>
<evidence type="ECO:0000256" key="1">
    <source>
        <dbReference type="SAM" id="Phobius"/>
    </source>
</evidence>
<organism evidence="2 3">
    <name type="scientific">Trypanosoma rangeli</name>
    <dbReference type="NCBI Taxonomy" id="5698"/>
    <lineage>
        <taxon>Eukaryota</taxon>
        <taxon>Discoba</taxon>
        <taxon>Euglenozoa</taxon>
        <taxon>Kinetoplastea</taxon>
        <taxon>Metakinetoplastina</taxon>
        <taxon>Trypanosomatida</taxon>
        <taxon>Trypanosomatidae</taxon>
        <taxon>Trypanosoma</taxon>
        <taxon>Herpetosoma</taxon>
    </lineage>
</organism>
<keyword evidence="3" id="KW-1185">Reference proteome</keyword>
<dbReference type="GeneID" id="40326300"/>
<accession>A0A3R7KSS1</accession>
<keyword evidence="1" id="KW-0472">Membrane</keyword>